<keyword evidence="2 7" id="KW-0812">Transmembrane</keyword>
<evidence type="ECO:0000256" key="6">
    <source>
        <dbReference type="ARBA" id="ARBA00023136"/>
    </source>
</evidence>
<dbReference type="EMBL" id="JAHGAW010000001">
    <property type="protein sequence ID" value="MBT2185394.1"/>
    <property type="molecule type" value="Genomic_DNA"/>
</dbReference>
<dbReference type="GO" id="GO:0005506">
    <property type="term" value="F:iron ion binding"/>
    <property type="evidence" value="ECO:0007669"/>
    <property type="project" value="InterPro"/>
</dbReference>
<name>A0A9X1AJ45_9SPHN</name>
<comment type="caution">
    <text evidence="9">The sequence shown here is derived from an EMBL/GenBank/DDBJ whole genome shotgun (WGS) entry which is preliminary data.</text>
</comment>
<keyword evidence="3 7" id="KW-1133">Transmembrane helix</keyword>
<evidence type="ECO:0000259" key="8">
    <source>
        <dbReference type="Pfam" id="PF04116"/>
    </source>
</evidence>
<gene>
    <name evidence="9" type="ORF">KK488_00330</name>
</gene>
<organism evidence="9 10">
    <name type="scientific">Sphingobium nicotianae</name>
    <dbReference type="NCBI Taxonomy" id="2782607"/>
    <lineage>
        <taxon>Bacteria</taxon>
        <taxon>Pseudomonadati</taxon>
        <taxon>Pseudomonadota</taxon>
        <taxon>Alphaproteobacteria</taxon>
        <taxon>Sphingomonadales</taxon>
        <taxon>Sphingomonadaceae</taxon>
        <taxon>Sphingobium</taxon>
    </lineage>
</organism>
<dbReference type="Pfam" id="PF04116">
    <property type="entry name" value="FA_hydroxylase"/>
    <property type="match status" value="1"/>
</dbReference>
<keyword evidence="5" id="KW-0443">Lipid metabolism</keyword>
<feature type="transmembrane region" description="Helical" evidence="7">
    <location>
        <begin position="36"/>
        <end position="66"/>
    </location>
</feature>
<proteinExistence type="predicted"/>
<evidence type="ECO:0000313" key="9">
    <source>
        <dbReference type="EMBL" id="MBT2185394.1"/>
    </source>
</evidence>
<dbReference type="InterPro" id="IPR051689">
    <property type="entry name" value="Sterol_desaturase/TMEM195"/>
</dbReference>
<dbReference type="Proteomes" id="UP001138757">
    <property type="component" value="Unassembled WGS sequence"/>
</dbReference>
<dbReference type="GO" id="GO:0006643">
    <property type="term" value="P:membrane lipid metabolic process"/>
    <property type="evidence" value="ECO:0007669"/>
    <property type="project" value="TreeGrafter"/>
</dbReference>
<sequence length="279" mass="31853">MELFARSPYWLATLLLLVIVELIWRLRTKRGYDGRAALASIGLLLGNVPFALLNGAIIGSVALGVAALAPVQWPLYDWRSWVAGFLAFEFAYYWFHRANHRMRWLWASHRVHHSSEQLTLLASIRLGWTNGISFGWAFYLPLLIAGCPPVMVAVLRAFDLRYQFFLHTEAVGKLGLFEWVLNTPSHHRVHHASNEGYIDRNYGGVLILFDRLFGTFAAERADEPPRYGLIGHETSHNPIHISFEEWRLMLRDACRTRRLREKIAVLVAPPDARPVTGDA</sequence>
<evidence type="ECO:0000256" key="3">
    <source>
        <dbReference type="ARBA" id="ARBA00022989"/>
    </source>
</evidence>
<keyword evidence="10" id="KW-1185">Reference proteome</keyword>
<feature type="transmembrane region" description="Helical" evidence="7">
    <location>
        <begin position="78"/>
        <end position="95"/>
    </location>
</feature>
<evidence type="ECO:0000256" key="2">
    <source>
        <dbReference type="ARBA" id="ARBA00022692"/>
    </source>
</evidence>
<feature type="transmembrane region" description="Helical" evidence="7">
    <location>
        <begin position="6"/>
        <end position="24"/>
    </location>
</feature>
<keyword evidence="6 7" id="KW-0472">Membrane</keyword>
<dbReference type="PANTHER" id="PTHR21624:SF1">
    <property type="entry name" value="ALKYLGLYCEROL MONOOXYGENASE"/>
    <property type="match status" value="1"/>
</dbReference>
<evidence type="ECO:0000256" key="1">
    <source>
        <dbReference type="ARBA" id="ARBA00004127"/>
    </source>
</evidence>
<evidence type="ECO:0000256" key="4">
    <source>
        <dbReference type="ARBA" id="ARBA00023002"/>
    </source>
</evidence>
<dbReference type="AlphaFoldDB" id="A0A9X1AJ45"/>
<dbReference type="RefSeq" id="WP_214621155.1">
    <property type="nucleotide sequence ID" value="NZ_JAHGAW010000001.1"/>
</dbReference>
<dbReference type="GO" id="GO:0008610">
    <property type="term" value="P:lipid biosynthetic process"/>
    <property type="evidence" value="ECO:0007669"/>
    <property type="project" value="InterPro"/>
</dbReference>
<reference evidence="9" key="1">
    <citation type="submission" date="2021-05" db="EMBL/GenBank/DDBJ databases">
        <title>Genome of Sphingobium sp. strain.</title>
        <authorList>
            <person name="Fan R."/>
        </authorList>
    </citation>
    <scope>NUCLEOTIDE SEQUENCE</scope>
    <source>
        <strain evidence="9">H33</strain>
    </source>
</reference>
<evidence type="ECO:0000256" key="5">
    <source>
        <dbReference type="ARBA" id="ARBA00023098"/>
    </source>
</evidence>
<dbReference type="GO" id="GO:0012505">
    <property type="term" value="C:endomembrane system"/>
    <property type="evidence" value="ECO:0007669"/>
    <property type="project" value="UniProtKB-SubCell"/>
</dbReference>
<accession>A0A9X1AJ45</accession>
<comment type="subcellular location">
    <subcellularLocation>
        <location evidence="1">Endomembrane system</location>
        <topology evidence="1">Multi-pass membrane protein</topology>
    </subcellularLocation>
</comment>
<dbReference type="GO" id="GO:0016020">
    <property type="term" value="C:membrane"/>
    <property type="evidence" value="ECO:0007669"/>
    <property type="project" value="GOC"/>
</dbReference>
<feature type="domain" description="Fatty acid hydroxylase" evidence="8">
    <location>
        <begin position="81"/>
        <end position="215"/>
    </location>
</feature>
<evidence type="ECO:0000256" key="7">
    <source>
        <dbReference type="SAM" id="Phobius"/>
    </source>
</evidence>
<protein>
    <submittedName>
        <fullName evidence="9">Sterol desaturase family protein</fullName>
    </submittedName>
</protein>
<dbReference type="GO" id="GO:0050479">
    <property type="term" value="F:glyceryl-ether monooxygenase activity"/>
    <property type="evidence" value="ECO:0007669"/>
    <property type="project" value="TreeGrafter"/>
</dbReference>
<keyword evidence="4" id="KW-0560">Oxidoreductase</keyword>
<dbReference type="InterPro" id="IPR006694">
    <property type="entry name" value="Fatty_acid_hydroxylase"/>
</dbReference>
<evidence type="ECO:0000313" key="10">
    <source>
        <dbReference type="Proteomes" id="UP001138757"/>
    </source>
</evidence>
<dbReference type="PANTHER" id="PTHR21624">
    <property type="entry name" value="STEROL DESATURASE-RELATED PROTEIN"/>
    <property type="match status" value="1"/>
</dbReference>